<feature type="region of interest" description="Disordered" evidence="1">
    <location>
        <begin position="1"/>
        <end position="36"/>
    </location>
</feature>
<organism evidence="4 5">
    <name type="scientific">Conexibacter woesei (strain DSM 14684 / CCUG 47730 / CIP 108061 / JCM 11494 / NBRC 100937 / ID131577)</name>
    <dbReference type="NCBI Taxonomy" id="469383"/>
    <lineage>
        <taxon>Bacteria</taxon>
        <taxon>Bacillati</taxon>
        <taxon>Actinomycetota</taxon>
        <taxon>Thermoleophilia</taxon>
        <taxon>Solirubrobacterales</taxon>
        <taxon>Conexibacteraceae</taxon>
        <taxon>Conexibacter</taxon>
    </lineage>
</organism>
<reference evidence="4 5" key="1">
    <citation type="journal article" date="2010" name="Stand. Genomic Sci.">
        <title>Complete genome sequence of Conexibacter woesei type strain (ID131577).</title>
        <authorList>
            <person name="Pukall R."/>
            <person name="Lapidus A."/>
            <person name="Glavina Del Rio T."/>
            <person name="Copeland A."/>
            <person name="Tice H."/>
            <person name="Cheng J.-F."/>
            <person name="Lucas S."/>
            <person name="Chen F."/>
            <person name="Nolan M."/>
            <person name="Bruce D."/>
            <person name="Goodwin L."/>
            <person name="Pitluck S."/>
            <person name="Mavromatis K."/>
            <person name="Ivanova N."/>
            <person name="Ovchinnikova G."/>
            <person name="Pati A."/>
            <person name="Chen A."/>
            <person name="Palaniappan K."/>
            <person name="Land M."/>
            <person name="Hauser L."/>
            <person name="Chang Y.-J."/>
            <person name="Jeffries C.D."/>
            <person name="Chain P."/>
            <person name="Meincke L."/>
            <person name="Sims D."/>
            <person name="Brettin T."/>
            <person name="Detter J.C."/>
            <person name="Rohde M."/>
            <person name="Goeker M."/>
            <person name="Bristow J."/>
            <person name="Eisen J.A."/>
            <person name="Markowitz V."/>
            <person name="Kyrpides N.C."/>
            <person name="Klenk H.-P."/>
            <person name="Hugenholtz P."/>
        </authorList>
    </citation>
    <scope>NUCLEOTIDE SEQUENCE [LARGE SCALE GENOMIC DNA]</scope>
    <source>
        <strain evidence="5">DSM 14684 / CIP 108061 / JCM 11494 / NBRC 100937 / ID131577</strain>
    </source>
</reference>
<protein>
    <recommendedName>
        <fullName evidence="3">Alkyl hydroperoxide reductase subunit C/ Thiol specific antioxidant domain-containing protein</fullName>
    </recommendedName>
</protein>
<dbReference type="RefSeq" id="WP_012933108.1">
    <property type="nucleotide sequence ID" value="NC_013739.1"/>
</dbReference>
<keyword evidence="5" id="KW-1185">Reference proteome</keyword>
<evidence type="ECO:0000313" key="4">
    <source>
        <dbReference type="EMBL" id="ADB50057.1"/>
    </source>
</evidence>
<dbReference type="SUPFAM" id="SSF52833">
    <property type="entry name" value="Thioredoxin-like"/>
    <property type="match status" value="1"/>
</dbReference>
<dbReference type="STRING" id="469383.Cwoe_1629"/>
<name>D3F0Y1_CONWI</name>
<dbReference type="Pfam" id="PF00578">
    <property type="entry name" value="AhpC-TSA"/>
    <property type="match status" value="1"/>
</dbReference>
<keyword evidence="2" id="KW-1133">Transmembrane helix</keyword>
<dbReference type="KEGG" id="cwo:Cwoe_1629"/>
<feature type="transmembrane region" description="Helical" evidence="2">
    <location>
        <begin position="40"/>
        <end position="57"/>
    </location>
</feature>
<gene>
    <name evidence="4" type="ordered locus">Cwoe_1629</name>
</gene>
<proteinExistence type="predicted"/>
<sequence>MSEPGKRDAPPPPPGSAPPAAPPAPPAPPRSARPPGASRYGWAVGVIAIILIAYISLNTLRTEGPGSTGIEPGRRLPPFAAPLVTSDLDGDANVASRSGQDEAGKIPACDVDDPRALNSCTLASAGPVVLAFLTAGSDKCTRELDAIETVSRDFPQVGFAAVGIKGKKSEFRDLVRAHRWTFPVAQDRDGAVSNVYGVAVCPTVVFAYRGGEVMETALGGEAATASALAAKVRRLERGPGAAGESGSGKETG</sequence>
<evidence type="ECO:0000313" key="5">
    <source>
        <dbReference type="Proteomes" id="UP000008229"/>
    </source>
</evidence>
<keyword evidence="2" id="KW-0812">Transmembrane</keyword>
<feature type="compositionally biased region" description="Pro residues" evidence="1">
    <location>
        <begin position="10"/>
        <end position="32"/>
    </location>
</feature>
<evidence type="ECO:0000256" key="2">
    <source>
        <dbReference type="SAM" id="Phobius"/>
    </source>
</evidence>
<evidence type="ECO:0000259" key="3">
    <source>
        <dbReference type="Pfam" id="PF00578"/>
    </source>
</evidence>
<dbReference type="Proteomes" id="UP000008229">
    <property type="component" value="Chromosome"/>
</dbReference>
<reference evidence="5" key="2">
    <citation type="submission" date="2010-01" db="EMBL/GenBank/DDBJ databases">
        <title>The complete genome of Conexibacter woesei DSM 14684.</title>
        <authorList>
            <consortium name="US DOE Joint Genome Institute (JGI-PGF)"/>
            <person name="Lucas S."/>
            <person name="Copeland A."/>
            <person name="Lapidus A."/>
            <person name="Glavina del Rio T."/>
            <person name="Dalin E."/>
            <person name="Tice H."/>
            <person name="Bruce D."/>
            <person name="Goodwin L."/>
            <person name="Pitluck S."/>
            <person name="Kyrpides N."/>
            <person name="Mavromatis K."/>
            <person name="Ivanova N."/>
            <person name="Mikhailova N."/>
            <person name="Chertkov O."/>
            <person name="Brettin T."/>
            <person name="Detter J.C."/>
            <person name="Han C."/>
            <person name="Larimer F."/>
            <person name="Land M."/>
            <person name="Hauser L."/>
            <person name="Markowitz V."/>
            <person name="Cheng J.-F."/>
            <person name="Hugenholtz P."/>
            <person name="Woyke T."/>
            <person name="Wu D."/>
            <person name="Pukall R."/>
            <person name="Steenblock K."/>
            <person name="Schneider S."/>
            <person name="Klenk H.-P."/>
            <person name="Eisen J.A."/>
        </authorList>
    </citation>
    <scope>NUCLEOTIDE SEQUENCE [LARGE SCALE GENOMIC DNA]</scope>
    <source>
        <strain evidence="5">DSM 14684 / CIP 108061 / JCM 11494 / NBRC 100937 / ID131577</strain>
    </source>
</reference>
<accession>D3F0Y1</accession>
<dbReference type="AlphaFoldDB" id="D3F0Y1"/>
<dbReference type="InterPro" id="IPR000866">
    <property type="entry name" value="AhpC/TSA"/>
</dbReference>
<keyword evidence="2" id="KW-0472">Membrane</keyword>
<dbReference type="GO" id="GO:0016491">
    <property type="term" value="F:oxidoreductase activity"/>
    <property type="evidence" value="ECO:0007669"/>
    <property type="project" value="InterPro"/>
</dbReference>
<dbReference type="EMBL" id="CP001854">
    <property type="protein sequence ID" value="ADB50057.1"/>
    <property type="molecule type" value="Genomic_DNA"/>
</dbReference>
<dbReference type="InterPro" id="IPR036249">
    <property type="entry name" value="Thioredoxin-like_sf"/>
</dbReference>
<dbReference type="HOGENOM" id="CLU_1101425_0_0_11"/>
<feature type="domain" description="Alkyl hydroperoxide reductase subunit C/ Thiol specific antioxidant" evidence="3">
    <location>
        <begin position="126"/>
        <end position="200"/>
    </location>
</feature>
<dbReference type="OrthoDB" id="5243587at2"/>
<dbReference type="eggNOG" id="COG1225">
    <property type="taxonomic scope" value="Bacteria"/>
</dbReference>
<dbReference type="Gene3D" id="3.40.30.10">
    <property type="entry name" value="Glutaredoxin"/>
    <property type="match status" value="1"/>
</dbReference>
<dbReference type="GO" id="GO:0016209">
    <property type="term" value="F:antioxidant activity"/>
    <property type="evidence" value="ECO:0007669"/>
    <property type="project" value="InterPro"/>
</dbReference>
<evidence type="ECO:0000256" key="1">
    <source>
        <dbReference type="SAM" id="MobiDB-lite"/>
    </source>
</evidence>